<dbReference type="RefSeq" id="WP_085355781.1">
    <property type="nucleotide sequence ID" value="NZ_CP091509.1"/>
</dbReference>
<dbReference type="InterPro" id="IPR003772">
    <property type="entry name" value="YceD"/>
</dbReference>
<dbReference type="EMBL" id="MTAB01000005">
    <property type="protein sequence ID" value="OSI23923.1"/>
    <property type="molecule type" value="Genomic_DNA"/>
</dbReference>
<dbReference type="OrthoDB" id="5297600at2"/>
<evidence type="ECO:0000313" key="6">
    <source>
        <dbReference type="EMBL" id="OSI23923.1"/>
    </source>
</evidence>
<gene>
    <name evidence="6" type="ORF">BV912_03455</name>
    <name evidence="7" type="ORF">BV913_09915</name>
</gene>
<dbReference type="PANTHER" id="PTHR38099">
    <property type="entry name" value="LARGE RIBOSOMAL RNA SUBUNIT ACCUMULATION PROTEIN YCED"/>
    <property type="match status" value="1"/>
</dbReference>
<dbReference type="Proteomes" id="UP000193303">
    <property type="component" value="Unassembled WGS sequence"/>
</dbReference>
<evidence type="ECO:0000313" key="9">
    <source>
        <dbReference type="Proteomes" id="UP000193346"/>
    </source>
</evidence>
<organism evidence="6 8">
    <name type="scientific">Neisseria dumasiana</name>
    <dbReference type="NCBI Taxonomy" id="1931275"/>
    <lineage>
        <taxon>Bacteria</taxon>
        <taxon>Pseudomonadati</taxon>
        <taxon>Pseudomonadota</taxon>
        <taxon>Betaproteobacteria</taxon>
        <taxon>Neisseriales</taxon>
        <taxon>Neisseriaceae</taxon>
        <taxon>Neisseria</taxon>
    </lineage>
</organism>
<dbReference type="AlphaFoldDB" id="A0A1X3DJN6"/>
<proteinExistence type="inferred from homology"/>
<sequence length="167" mass="18778">MSDLNLIDPAAFAAEKQSLQGRFLLSQLDERVWSHEYFADKQSEVSFTLQGGQDRLQRLFLDLSVTGNLPLVCQRCIKPMAFELKENSRIVLFDDEAVLDEAMLSDEELEGMVAESEMDVRVLVEDQILMALPFSPRHESCGNTALEEVNQDKPNPFAVLAGLKSSR</sequence>
<dbReference type="GO" id="GO:0042254">
    <property type="term" value="P:ribosome biogenesis"/>
    <property type="evidence" value="ECO:0007669"/>
    <property type="project" value="UniProtKB-KW"/>
</dbReference>
<evidence type="ECO:0000256" key="1">
    <source>
        <dbReference type="ARBA" id="ARBA00002868"/>
    </source>
</evidence>
<dbReference type="EMBL" id="MTAC01000028">
    <property type="protein sequence ID" value="OSI32236.1"/>
    <property type="molecule type" value="Genomic_DNA"/>
</dbReference>
<protein>
    <recommendedName>
        <fullName evidence="3">Large ribosomal RNA subunit accumulation protein YceD</fullName>
    </recommendedName>
    <alternativeName>
        <fullName evidence="5">23S rRNA accumulation protein YceD</fullName>
    </alternativeName>
</protein>
<evidence type="ECO:0000313" key="7">
    <source>
        <dbReference type="EMBL" id="OSI32236.1"/>
    </source>
</evidence>
<accession>A0A1X3DJN6</accession>
<dbReference type="Pfam" id="PF02620">
    <property type="entry name" value="YceD"/>
    <property type="match status" value="1"/>
</dbReference>
<evidence type="ECO:0000256" key="4">
    <source>
        <dbReference type="ARBA" id="ARBA00022517"/>
    </source>
</evidence>
<evidence type="ECO:0000256" key="2">
    <source>
        <dbReference type="ARBA" id="ARBA00010740"/>
    </source>
</evidence>
<comment type="similarity">
    <text evidence="2">Belongs to the DUF177 domain family.</text>
</comment>
<dbReference type="InterPro" id="IPR039255">
    <property type="entry name" value="YceD_bac"/>
</dbReference>
<comment type="caution">
    <text evidence="6">The sequence shown here is derived from an EMBL/GenBank/DDBJ whole genome shotgun (WGS) entry which is preliminary data.</text>
</comment>
<name>A0A1X3DJN6_9NEIS</name>
<dbReference type="PANTHER" id="PTHR38099:SF1">
    <property type="entry name" value="LARGE RIBOSOMAL RNA SUBUNIT ACCUMULATION PROTEIN YCED"/>
    <property type="match status" value="1"/>
</dbReference>
<reference evidence="8" key="1">
    <citation type="submission" date="2017-01" db="EMBL/GenBank/DDBJ databases">
        <authorList>
            <person name="Mah S.A."/>
            <person name="Swanson W.J."/>
            <person name="Moy G.W."/>
            <person name="Vacquier V.D."/>
        </authorList>
    </citation>
    <scope>NUCLEOTIDE SEQUENCE [LARGE SCALE GENOMIC DNA]</scope>
    <source>
        <strain evidence="8">124861</strain>
    </source>
</reference>
<reference evidence="6 9" key="2">
    <citation type="submission" date="2017-01" db="EMBL/GenBank/DDBJ databases">
        <authorList>
            <person name="Wolfgang W.J."/>
            <person name="Cole J."/>
            <person name="Wroblewski D."/>
            <person name="Mcginnis J."/>
            <person name="Musser K.A."/>
        </authorList>
    </citation>
    <scope>NUCLEOTIDE SEQUENCE</scope>
    <source>
        <strain evidence="6">124861</strain>
        <strain evidence="7 9">93087</strain>
    </source>
</reference>
<comment type="function">
    <text evidence="1">Plays a role in synthesis, processing and/or stability of 23S rRNA.</text>
</comment>
<keyword evidence="4" id="KW-0690">Ribosome biogenesis</keyword>
<evidence type="ECO:0000256" key="3">
    <source>
        <dbReference type="ARBA" id="ARBA00015716"/>
    </source>
</evidence>
<keyword evidence="9" id="KW-1185">Reference proteome</keyword>
<evidence type="ECO:0000256" key="5">
    <source>
        <dbReference type="ARBA" id="ARBA00031841"/>
    </source>
</evidence>
<dbReference type="Proteomes" id="UP000193346">
    <property type="component" value="Unassembled WGS sequence"/>
</dbReference>
<dbReference type="STRING" id="1931275.BV914_02410"/>
<evidence type="ECO:0000313" key="8">
    <source>
        <dbReference type="Proteomes" id="UP000193303"/>
    </source>
</evidence>